<evidence type="ECO:0000313" key="1">
    <source>
        <dbReference type="EMBL" id="ETP30208.1"/>
    </source>
</evidence>
<name>W2Y6G4_PHYNI</name>
<gene>
    <name evidence="1" type="ORF">F442_20731</name>
</gene>
<reference evidence="1 2" key="1">
    <citation type="submission" date="2013-11" db="EMBL/GenBank/DDBJ databases">
        <title>The Genome Sequence of Phytophthora parasitica P10297.</title>
        <authorList>
            <consortium name="The Broad Institute Genomics Platform"/>
            <person name="Russ C."/>
            <person name="Tyler B."/>
            <person name="Panabieres F."/>
            <person name="Shan W."/>
            <person name="Tripathy S."/>
            <person name="Grunwald N."/>
            <person name="Machado M."/>
            <person name="Johnson C.S."/>
            <person name="Walker B."/>
            <person name="Young S.K."/>
            <person name="Zeng Q."/>
            <person name="Gargeya S."/>
            <person name="Fitzgerald M."/>
            <person name="Haas B."/>
            <person name="Abouelleil A."/>
            <person name="Allen A.W."/>
            <person name="Alvarado L."/>
            <person name="Arachchi H.M."/>
            <person name="Berlin A.M."/>
            <person name="Chapman S.B."/>
            <person name="Gainer-Dewar J."/>
            <person name="Goldberg J."/>
            <person name="Griggs A."/>
            <person name="Gujja S."/>
            <person name="Hansen M."/>
            <person name="Howarth C."/>
            <person name="Imamovic A."/>
            <person name="Ireland A."/>
            <person name="Larimer J."/>
            <person name="McCowan C."/>
            <person name="Murphy C."/>
            <person name="Pearson M."/>
            <person name="Poon T.W."/>
            <person name="Priest M."/>
            <person name="Roberts A."/>
            <person name="Saif S."/>
            <person name="Shea T."/>
            <person name="Sisk P."/>
            <person name="Sykes S."/>
            <person name="Wortman J."/>
            <person name="Nusbaum C."/>
            <person name="Birren B."/>
        </authorList>
    </citation>
    <scope>NUCLEOTIDE SEQUENCE [LARGE SCALE GENOMIC DNA]</scope>
    <source>
        <strain evidence="1 2">P10297</strain>
    </source>
</reference>
<comment type="caution">
    <text evidence="1">The sequence shown here is derived from an EMBL/GenBank/DDBJ whole genome shotgun (WGS) entry which is preliminary data.</text>
</comment>
<protein>
    <submittedName>
        <fullName evidence="1">Uncharacterized protein</fullName>
    </submittedName>
</protein>
<sequence>MGEQSFINLLNCIVHSLNRQGQSTPGYVAKQWYNSWSTSHTFRRAGDQYRFMYAKPARRWSLRMIKWWAGWSVSESTETLVRYILDLTIQTEESELADCFAPGKSYLHGCPSAPYEASKNTEEGPVIKRLRQLETLLLETKAQITELKNLQSQAGLTDQSVARLPAINVTDAAAASNLETQLRSQTNGLDIPSVKDWAHLRLLWWLPHEKVHLFKPLSEWSQSDRARAGITRSWYSVAKLLGEDLAMFANMMGESDKCRWHKTVLPRFSSYYVKYYGGAESADRDTTFTISMLASFIRKDRKGRRNSACPAKPLPDYSSYL</sequence>
<dbReference type="Proteomes" id="UP000018948">
    <property type="component" value="Unassembled WGS sequence"/>
</dbReference>
<accession>W2Y6G4</accession>
<dbReference type="AlphaFoldDB" id="W2Y6G4"/>
<dbReference type="EMBL" id="ANIY01004309">
    <property type="protein sequence ID" value="ETP30208.1"/>
    <property type="molecule type" value="Genomic_DNA"/>
</dbReference>
<evidence type="ECO:0000313" key="2">
    <source>
        <dbReference type="Proteomes" id="UP000018948"/>
    </source>
</evidence>
<proteinExistence type="predicted"/>
<organism evidence="1 2">
    <name type="scientific">Phytophthora nicotianae P10297</name>
    <dbReference type="NCBI Taxonomy" id="1317064"/>
    <lineage>
        <taxon>Eukaryota</taxon>
        <taxon>Sar</taxon>
        <taxon>Stramenopiles</taxon>
        <taxon>Oomycota</taxon>
        <taxon>Peronosporomycetes</taxon>
        <taxon>Peronosporales</taxon>
        <taxon>Peronosporaceae</taxon>
        <taxon>Phytophthora</taxon>
    </lineage>
</organism>